<feature type="compositionally biased region" description="Low complexity" evidence="18">
    <location>
        <begin position="178"/>
        <end position="199"/>
    </location>
</feature>
<dbReference type="SUPFAM" id="SSF56784">
    <property type="entry name" value="HAD-like"/>
    <property type="match status" value="1"/>
</dbReference>
<feature type="transmembrane region" description="Helical" evidence="17">
    <location>
        <begin position="1129"/>
        <end position="1148"/>
    </location>
</feature>
<reference evidence="20 21" key="1">
    <citation type="journal article" date="2020" name="Mol. Biol. Evol.">
        <title>Distinct Expression and Methylation Patterns for Genes with Different Fates following a Single Whole-Genome Duplication in Flowering Plants.</title>
        <authorList>
            <person name="Shi T."/>
            <person name="Rahmani R.S."/>
            <person name="Gugger P.F."/>
            <person name="Wang M."/>
            <person name="Li H."/>
            <person name="Zhang Y."/>
            <person name="Li Z."/>
            <person name="Wang Q."/>
            <person name="Van de Peer Y."/>
            <person name="Marchal K."/>
            <person name="Chen J."/>
        </authorList>
    </citation>
    <scope>NUCLEOTIDE SEQUENCE [LARGE SCALE GENOMIC DNA]</scope>
    <source>
        <tissue evidence="20">Leaf</tissue>
    </source>
</reference>
<dbReference type="EMBL" id="DUZY01000008">
    <property type="protein sequence ID" value="DAD47960.1"/>
    <property type="molecule type" value="Genomic_DNA"/>
</dbReference>
<evidence type="ECO:0000313" key="20">
    <source>
        <dbReference type="EMBL" id="DAD47960.1"/>
    </source>
</evidence>
<feature type="compositionally biased region" description="Basic and acidic residues" evidence="18">
    <location>
        <begin position="125"/>
        <end position="136"/>
    </location>
</feature>
<comment type="subcellular location">
    <subcellularLocation>
        <location evidence="1 17">Membrane</location>
        <topology evidence="1 17">Multi-pass membrane protein</topology>
    </subcellularLocation>
</comment>
<feature type="domain" description="Cation-transporting P-type ATPase N-terminal" evidence="19">
    <location>
        <begin position="250"/>
        <end position="326"/>
    </location>
</feature>
<dbReference type="Pfam" id="PF00122">
    <property type="entry name" value="E1-E2_ATPase"/>
    <property type="match status" value="1"/>
</dbReference>
<dbReference type="PANTHER" id="PTHR24093:SF434">
    <property type="entry name" value="CALCIUM-TRANSPORTING ATPASE 13, PLASMA MEMBRANE-TYPE-RELATED"/>
    <property type="match status" value="1"/>
</dbReference>
<comment type="function">
    <text evidence="17">Catalyzes the hydrolysis of ATP coupled with the transport of calcium.</text>
</comment>
<dbReference type="InterPro" id="IPR001757">
    <property type="entry name" value="P_typ_ATPase"/>
</dbReference>
<comment type="caution">
    <text evidence="20">The sequence shown here is derived from an EMBL/GenBank/DDBJ whole genome shotgun (WGS) entry which is preliminary data.</text>
</comment>
<evidence type="ECO:0000256" key="7">
    <source>
        <dbReference type="ARBA" id="ARBA00022741"/>
    </source>
</evidence>
<dbReference type="GO" id="GO:0005524">
    <property type="term" value="F:ATP binding"/>
    <property type="evidence" value="ECO:0007669"/>
    <property type="project" value="UniProtKB-KW"/>
</dbReference>
<keyword evidence="15 17" id="KW-0472">Membrane</keyword>
<dbReference type="InterPro" id="IPR036412">
    <property type="entry name" value="HAD-like_sf"/>
</dbReference>
<feature type="compositionally biased region" description="Basic residues" evidence="18">
    <location>
        <begin position="22"/>
        <end position="33"/>
    </location>
</feature>
<name>A0A822ZTT4_NELNU</name>
<protein>
    <recommendedName>
        <fullName evidence="17">Calcium-transporting ATPase</fullName>
        <ecNumber evidence="17">7.2.2.10</ecNumber>
    </recommendedName>
</protein>
<feature type="transmembrane region" description="Helical" evidence="17">
    <location>
        <begin position="1032"/>
        <end position="1049"/>
    </location>
</feature>
<dbReference type="NCBIfam" id="TIGR01494">
    <property type="entry name" value="ATPase_P-type"/>
    <property type="match status" value="1"/>
</dbReference>
<evidence type="ECO:0000256" key="11">
    <source>
        <dbReference type="ARBA" id="ARBA00022860"/>
    </source>
</evidence>
<feature type="transmembrane region" description="Helical" evidence="17">
    <location>
        <begin position="1099"/>
        <end position="1117"/>
    </location>
</feature>
<proteinExistence type="inferred from homology"/>
<feature type="transmembrane region" description="Helical" evidence="17">
    <location>
        <begin position="540"/>
        <end position="559"/>
    </location>
</feature>
<feature type="transmembrane region" description="Helical" evidence="17">
    <location>
        <begin position="502"/>
        <end position="520"/>
    </location>
</feature>
<evidence type="ECO:0000256" key="13">
    <source>
        <dbReference type="ARBA" id="ARBA00022989"/>
    </source>
</evidence>
<evidence type="ECO:0000256" key="2">
    <source>
        <dbReference type="ARBA" id="ARBA00006124"/>
    </source>
</evidence>
<gene>
    <name evidence="20" type="ORF">HUJ06_017897</name>
</gene>
<evidence type="ECO:0000256" key="1">
    <source>
        <dbReference type="ARBA" id="ARBA00004141"/>
    </source>
</evidence>
<feature type="transmembrane region" description="Helical" evidence="17">
    <location>
        <begin position="956"/>
        <end position="976"/>
    </location>
</feature>
<dbReference type="AlphaFoldDB" id="A0A822ZTT4"/>
<feature type="compositionally biased region" description="Basic and acidic residues" evidence="18">
    <location>
        <begin position="34"/>
        <end position="70"/>
    </location>
</feature>
<dbReference type="Pfam" id="PF00690">
    <property type="entry name" value="Cation_ATPase_N"/>
    <property type="match status" value="1"/>
</dbReference>
<keyword evidence="11" id="KW-0112">Calmodulin-binding</keyword>
<evidence type="ECO:0000256" key="6">
    <source>
        <dbReference type="ARBA" id="ARBA00022723"/>
    </source>
</evidence>
<dbReference type="GO" id="GO:0046872">
    <property type="term" value="F:metal ion binding"/>
    <property type="evidence" value="ECO:0007669"/>
    <property type="project" value="UniProtKB-KW"/>
</dbReference>
<dbReference type="GO" id="GO:0016020">
    <property type="term" value="C:membrane"/>
    <property type="evidence" value="ECO:0007669"/>
    <property type="project" value="UniProtKB-SubCell"/>
</dbReference>
<comment type="similarity">
    <text evidence="2 17">Belongs to the cation transport ATPase (P-type) (TC 3.A.3) family. Type IIB subfamily.</text>
</comment>
<evidence type="ECO:0000256" key="16">
    <source>
        <dbReference type="ARBA" id="ARBA00048694"/>
    </source>
</evidence>
<dbReference type="InterPro" id="IPR023299">
    <property type="entry name" value="ATPase_P-typ_cyto_dom_N"/>
</dbReference>
<evidence type="ECO:0000256" key="5">
    <source>
        <dbReference type="ARBA" id="ARBA00022692"/>
    </source>
</evidence>
<evidence type="ECO:0000256" key="3">
    <source>
        <dbReference type="ARBA" id="ARBA00022448"/>
    </source>
</evidence>
<keyword evidence="9 17" id="KW-0067">ATP-binding</keyword>
<dbReference type="SUPFAM" id="SSF81665">
    <property type="entry name" value="Calcium ATPase, transmembrane domain M"/>
    <property type="match status" value="1"/>
</dbReference>
<dbReference type="InterPro" id="IPR023298">
    <property type="entry name" value="ATPase_P-typ_TM_dom_sf"/>
</dbReference>
<feature type="region of interest" description="Disordered" evidence="18">
    <location>
        <begin position="157"/>
        <end position="204"/>
    </location>
</feature>
<sequence>MEESRVRTRKGKEKPLSVDRRRNSKQRPLRRRDGKIVWPRDGKEQSWMDRHRSGKSKREITRQLRDELRLESSFSFAPLCAEPNDEDEEEEEEEEEEEPYEHEEAPLLSGIPLSSSEISLYPKPNNDEDHSEPSYHADRQDQLLSGVSTTESYISLPAETNHDSRYEQEQPLIGTSRSSSEIFLSTGTSSSSSSSSPESQSRHLLEGISSLPSQVSINIDDHGCDGLRFSDVDQPTLIEIVKQKDLDLLKQHYGGVEGVVLALASDAVSGIHGCAADVESRRVVFGSNKQPPPSPKGLFHFFLETFTDSSNAISLASACLSLGFGIKAHGLKEGWYDGGSVLFAVFLVVALSMASNFRLSRQLERSSTLSNIRVEVVRDGCRRSVPFVDMVVGDVVSLKFGDQILADGLFLDGCSLQVNESSITGKSHDHVQVNCSKNPFLLSGTTVVEGSGRMLVISVGTNTGCGQMMMNSVSMSHYRNERSHQTPLQERVNKLTSSLSKFFLAIPFLSLVGILMLDLVRNTEDDGCNSKTNNLINELSSIRGFVSVNATVAIVVVAIPEGLPLLIKNTLAHSMDRMRGNKDHRKKIMVQKLSAIEDMGSVTTICTNAIGTLTSNTMTVAEFWLGGEAMDDSSLHFDKVAPNVIELLRQGIGLNVVAEVLRVRATSRTCQYLYGSPANKAILSWAMFKLGMSEEYLIRQKIYDKKTFGIHWNEDAKEIIKSLSSYYEKNGTIQPMDEGKRMELEQIIEAMASNGLQRVAFIHKQIPDLEDQDEMVGHKLQAEGPALLGLVGLKYNCPHEVTKAVKACRDAGVGVKLITREDVFTAKVIARDCGILEPDEKLNDETVVEGVEFRKYSPEEMMDKVDRIRVMARSSPSDKLLMVRCLKQKGHVVAVTGDDKNDAPALAEADIGLTMGIEGIQMENESSNIIILNGDFASIKEGLRWGRCIFNNIQKFLQFQLTVNVVALAINFVTAISCGEVPLTAVQLLWVNLIMDIFGALALATDQPTNDLMKKSPFGRTKPLISNIMKRNLIAQVLFQVTILLTLHLKGRYIFGVSEKIKETLVFNTFVLCQIFNLFNARNLENRNIFKGIEKNEWFLVVVGITLVLQVVMVETVNKFANTERLNWGQWSACIGIAILSWPIGWIVKCLPVSAEVVNGNLGRVDWIHSVPLVNHSRRHLKRK</sequence>
<keyword evidence="8 17" id="KW-0106">Calcium</keyword>
<keyword evidence="12" id="KW-1278">Translocase</keyword>
<dbReference type="Pfam" id="PF00702">
    <property type="entry name" value="Hydrolase"/>
    <property type="match status" value="1"/>
</dbReference>
<dbReference type="InterPro" id="IPR006408">
    <property type="entry name" value="P-type_ATPase_IIB"/>
</dbReference>
<evidence type="ECO:0000256" key="9">
    <source>
        <dbReference type="ARBA" id="ARBA00022840"/>
    </source>
</evidence>
<dbReference type="InterPro" id="IPR004014">
    <property type="entry name" value="ATPase_P-typ_cation-transptr_N"/>
</dbReference>
<keyword evidence="3 17" id="KW-0813">Transport</keyword>
<dbReference type="InterPro" id="IPR008250">
    <property type="entry name" value="ATPase_P-typ_transduc_dom_A_sf"/>
</dbReference>
<dbReference type="NCBIfam" id="TIGR01517">
    <property type="entry name" value="ATPase-IIB_Ca"/>
    <property type="match status" value="1"/>
</dbReference>
<keyword evidence="21" id="KW-1185">Reference proteome</keyword>
<dbReference type="Gene3D" id="1.20.1110.10">
    <property type="entry name" value="Calcium-transporting ATPase, transmembrane domain"/>
    <property type="match status" value="2"/>
</dbReference>
<dbReference type="EC" id="7.2.2.10" evidence="17"/>
<evidence type="ECO:0000256" key="10">
    <source>
        <dbReference type="ARBA" id="ARBA00022842"/>
    </source>
</evidence>
<dbReference type="PRINTS" id="PR00120">
    <property type="entry name" value="HATPASE"/>
</dbReference>
<evidence type="ECO:0000256" key="4">
    <source>
        <dbReference type="ARBA" id="ARBA00022568"/>
    </source>
</evidence>
<dbReference type="InterPro" id="IPR059000">
    <property type="entry name" value="ATPase_P-type_domA"/>
</dbReference>
<dbReference type="Gene3D" id="3.40.1110.10">
    <property type="entry name" value="Calcium-transporting ATPase, cytoplasmic domain N"/>
    <property type="match status" value="1"/>
</dbReference>
<evidence type="ECO:0000256" key="17">
    <source>
        <dbReference type="RuleBase" id="RU361146"/>
    </source>
</evidence>
<dbReference type="GO" id="GO:0005516">
    <property type="term" value="F:calmodulin binding"/>
    <property type="evidence" value="ECO:0007669"/>
    <property type="project" value="UniProtKB-KW"/>
</dbReference>
<keyword evidence="5 17" id="KW-0812">Transmembrane</keyword>
<keyword evidence="10" id="KW-0460">Magnesium</keyword>
<keyword evidence="4 17" id="KW-0109">Calcium transport</keyword>
<dbReference type="Pfam" id="PF00689">
    <property type="entry name" value="Cation_ATPase_C"/>
    <property type="match status" value="1"/>
</dbReference>
<evidence type="ECO:0000256" key="18">
    <source>
        <dbReference type="SAM" id="MobiDB-lite"/>
    </source>
</evidence>
<organism evidence="20 21">
    <name type="scientific">Nelumbo nucifera</name>
    <name type="common">Sacred lotus</name>
    <dbReference type="NCBI Taxonomy" id="4432"/>
    <lineage>
        <taxon>Eukaryota</taxon>
        <taxon>Viridiplantae</taxon>
        <taxon>Streptophyta</taxon>
        <taxon>Embryophyta</taxon>
        <taxon>Tracheophyta</taxon>
        <taxon>Spermatophyta</taxon>
        <taxon>Magnoliopsida</taxon>
        <taxon>Proteales</taxon>
        <taxon>Nelumbonaceae</taxon>
        <taxon>Nelumbo</taxon>
    </lineage>
</organism>
<keyword evidence="14 17" id="KW-0406">Ion transport</keyword>
<keyword evidence="6" id="KW-0479">Metal-binding</keyword>
<dbReference type="GO" id="GO:0016887">
    <property type="term" value="F:ATP hydrolysis activity"/>
    <property type="evidence" value="ECO:0007669"/>
    <property type="project" value="InterPro"/>
</dbReference>
<keyword evidence="13 17" id="KW-1133">Transmembrane helix</keyword>
<dbReference type="PRINTS" id="PR00119">
    <property type="entry name" value="CATATPASE"/>
</dbReference>
<accession>A0A822ZTT4</accession>
<dbReference type="FunFam" id="1.20.1110.10:FF:000039">
    <property type="entry name" value="Calcium-transporting ATPase"/>
    <property type="match status" value="1"/>
</dbReference>
<dbReference type="GO" id="GO:0005388">
    <property type="term" value="F:P-type calcium transporter activity"/>
    <property type="evidence" value="ECO:0007669"/>
    <property type="project" value="UniProtKB-EC"/>
</dbReference>
<feature type="compositionally biased region" description="Acidic residues" evidence="18">
    <location>
        <begin position="83"/>
        <end position="101"/>
    </location>
</feature>
<dbReference type="SUPFAM" id="SSF81660">
    <property type="entry name" value="Metal cation-transporting ATPase, ATP-binding domain N"/>
    <property type="match status" value="1"/>
</dbReference>
<evidence type="ECO:0000256" key="14">
    <source>
        <dbReference type="ARBA" id="ARBA00023065"/>
    </source>
</evidence>
<comment type="caution">
    <text evidence="17">Lacks conserved residue(s) required for the propagation of feature annotation.</text>
</comment>
<evidence type="ECO:0000313" key="21">
    <source>
        <dbReference type="Proteomes" id="UP000607653"/>
    </source>
</evidence>
<evidence type="ECO:0000256" key="15">
    <source>
        <dbReference type="ARBA" id="ARBA00023136"/>
    </source>
</evidence>
<dbReference type="PANTHER" id="PTHR24093">
    <property type="entry name" value="CATION TRANSPORTING ATPASE"/>
    <property type="match status" value="1"/>
</dbReference>
<feature type="region of interest" description="Disordered" evidence="18">
    <location>
        <begin position="1"/>
        <end position="136"/>
    </location>
</feature>
<dbReference type="InterPro" id="IPR006068">
    <property type="entry name" value="ATPase_P-typ_cation-transptr_C"/>
</dbReference>
<evidence type="ECO:0000259" key="19">
    <source>
        <dbReference type="SMART" id="SM00831"/>
    </source>
</evidence>
<dbReference type="Proteomes" id="UP000607653">
    <property type="component" value="Unassembled WGS sequence"/>
</dbReference>
<feature type="transmembrane region" description="Helical" evidence="17">
    <location>
        <begin position="341"/>
        <end position="359"/>
    </location>
</feature>
<evidence type="ECO:0000256" key="12">
    <source>
        <dbReference type="ARBA" id="ARBA00022967"/>
    </source>
</evidence>
<dbReference type="Gene3D" id="2.70.150.10">
    <property type="entry name" value="Calcium-transporting ATPase, cytoplasmic transduction domain A"/>
    <property type="match status" value="1"/>
</dbReference>
<feature type="transmembrane region" description="Helical" evidence="17">
    <location>
        <begin position="988"/>
        <end position="1005"/>
    </location>
</feature>
<dbReference type="SUPFAM" id="SSF81653">
    <property type="entry name" value="Calcium ATPase, transduction domain A"/>
    <property type="match status" value="1"/>
</dbReference>
<feature type="transmembrane region" description="Helical" evidence="17">
    <location>
        <begin position="1061"/>
        <end position="1079"/>
    </location>
</feature>
<comment type="catalytic activity">
    <reaction evidence="16 17">
        <text>Ca(2+)(in) + ATP + H2O = Ca(2+)(out) + ADP + phosphate + H(+)</text>
        <dbReference type="Rhea" id="RHEA:18105"/>
        <dbReference type="ChEBI" id="CHEBI:15377"/>
        <dbReference type="ChEBI" id="CHEBI:15378"/>
        <dbReference type="ChEBI" id="CHEBI:29108"/>
        <dbReference type="ChEBI" id="CHEBI:30616"/>
        <dbReference type="ChEBI" id="CHEBI:43474"/>
        <dbReference type="ChEBI" id="CHEBI:456216"/>
        <dbReference type="EC" id="7.2.2.10"/>
    </reaction>
</comment>
<dbReference type="SMART" id="SM00831">
    <property type="entry name" value="Cation_ATPase_N"/>
    <property type="match status" value="1"/>
</dbReference>
<keyword evidence="7 17" id="KW-0547">Nucleotide-binding</keyword>
<evidence type="ECO:0000256" key="8">
    <source>
        <dbReference type="ARBA" id="ARBA00022837"/>
    </source>
</evidence>